<keyword evidence="2" id="KW-0472">Membrane</keyword>
<feature type="compositionally biased region" description="Basic and acidic residues" evidence="1">
    <location>
        <begin position="115"/>
        <end position="136"/>
    </location>
</feature>
<sequence>MANFLEEIWNSIFIPGTTPTLLIATNVSFAALQLVLFALLLATYSIHFLILSFISGGLWISINWFATELKKEQAKEAEKKAQDEAKARQNADDSDDTEVEPVDSKARSPIQEVSASKEVEVVEPQGELKQRLDTLPENKSGVSTEDEWEKVSENETEKDK</sequence>
<protein>
    <submittedName>
        <fullName evidence="3">ER protein Pkr1-domain-containing protein</fullName>
    </submittedName>
</protein>
<dbReference type="GO" id="GO:0005789">
    <property type="term" value="C:endoplasmic reticulum membrane"/>
    <property type="evidence" value="ECO:0007669"/>
    <property type="project" value="TreeGrafter"/>
</dbReference>
<dbReference type="OrthoDB" id="9626941at2759"/>
<dbReference type="GeneID" id="70135249"/>
<dbReference type="PANTHER" id="PTHR28251">
    <property type="entry name" value="V-TYPE ATPASE ASSEMBLY FACTOR PKR1"/>
    <property type="match status" value="1"/>
</dbReference>
<dbReference type="InterPro" id="IPR013945">
    <property type="entry name" value="Pkr1"/>
</dbReference>
<proteinExistence type="predicted"/>
<dbReference type="EMBL" id="JAGPXC010000001">
    <property type="protein sequence ID" value="KAH6660196.1"/>
    <property type="molecule type" value="Genomic_DNA"/>
</dbReference>
<comment type="caution">
    <text evidence="3">The sequence shown here is derived from an EMBL/GenBank/DDBJ whole genome shotgun (WGS) entry which is preliminary data.</text>
</comment>
<feature type="compositionally biased region" description="Acidic residues" evidence="1">
    <location>
        <begin position="92"/>
        <end position="101"/>
    </location>
</feature>
<keyword evidence="2" id="KW-0812">Transmembrane</keyword>
<gene>
    <name evidence="3" type="ORF">BKA67DRAFT_653396</name>
</gene>
<keyword evidence="4" id="KW-1185">Reference proteome</keyword>
<evidence type="ECO:0000256" key="2">
    <source>
        <dbReference type="SAM" id="Phobius"/>
    </source>
</evidence>
<feature type="compositionally biased region" description="Basic and acidic residues" evidence="1">
    <location>
        <begin position="75"/>
        <end position="91"/>
    </location>
</feature>
<dbReference type="Pfam" id="PF08636">
    <property type="entry name" value="Pkr1"/>
    <property type="match status" value="1"/>
</dbReference>
<feature type="compositionally biased region" description="Basic and acidic residues" evidence="1">
    <location>
        <begin position="149"/>
        <end position="160"/>
    </location>
</feature>
<keyword evidence="2" id="KW-1133">Transmembrane helix</keyword>
<reference evidence="3" key="1">
    <citation type="journal article" date="2021" name="Nat. Commun.">
        <title>Genetic determinants of endophytism in the Arabidopsis root mycobiome.</title>
        <authorList>
            <person name="Mesny F."/>
            <person name="Miyauchi S."/>
            <person name="Thiergart T."/>
            <person name="Pickel B."/>
            <person name="Atanasova L."/>
            <person name="Karlsson M."/>
            <person name="Huettel B."/>
            <person name="Barry K.W."/>
            <person name="Haridas S."/>
            <person name="Chen C."/>
            <person name="Bauer D."/>
            <person name="Andreopoulos W."/>
            <person name="Pangilinan J."/>
            <person name="LaButti K."/>
            <person name="Riley R."/>
            <person name="Lipzen A."/>
            <person name="Clum A."/>
            <person name="Drula E."/>
            <person name="Henrissat B."/>
            <person name="Kohler A."/>
            <person name="Grigoriev I.V."/>
            <person name="Martin F.M."/>
            <person name="Hacquard S."/>
        </authorList>
    </citation>
    <scope>NUCLEOTIDE SEQUENCE</scope>
    <source>
        <strain evidence="3">MPI-SDFR-AT-0073</strain>
    </source>
</reference>
<evidence type="ECO:0000313" key="4">
    <source>
        <dbReference type="Proteomes" id="UP000758603"/>
    </source>
</evidence>
<accession>A0A9P9A215</accession>
<dbReference type="Proteomes" id="UP000758603">
    <property type="component" value="Unassembled WGS sequence"/>
</dbReference>
<dbReference type="GO" id="GO:0070072">
    <property type="term" value="P:vacuolar proton-transporting V-type ATPase complex assembly"/>
    <property type="evidence" value="ECO:0007669"/>
    <property type="project" value="InterPro"/>
</dbReference>
<evidence type="ECO:0000313" key="3">
    <source>
        <dbReference type="EMBL" id="KAH6660196.1"/>
    </source>
</evidence>
<dbReference type="PANTHER" id="PTHR28251:SF1">
    <property type="entry name" value="V-TYPE ATPASE ASSEMBLY FACTOR PKR1"/>
    <property type="match status" value="1"/>
</dbReference>
<evidence type="ECO:0000256" key="1">
    <source>
        <dbReference type="SAM" id="MobiDB-lite"/>
    </source>
</evidence>
<feature type="region of interest" description="Disordered" evidence="1">
    <location>
        <begin position="75"/>
        <end position="160"/>
    </location>
</feature>
<dbReference type="AlphaFoldDB" id="A0A9P9A215"/>
<dbReference type="RefSeq" id="XP_045964327.1">
    <property type="nucleotide sequence ID" value="XM_046106358.1"/>
</dbReference>
<name>A0A9P9A215_9PEZI</name>
<feature type="transmembrane region" description="Helical" evidence="2">
    <location>
        <begin position="46"/>
        <end position="66"/>
    </location>
</feature>
<organism evidence="3 4">
    <name type="scientific">Truncatella angustata</name>
    <dbReference type="NCBI Taxonomy" id="152316"/>
    <lineage>
        <taxon>Eukaryota</taxon>
        <taxon>Fungi</taxon>
        <taxon>Dikarya</taxon>
        <taxon>Ascomycota</taxon>
        <taxon>Pezizomycotina</taxon>
        <taxon>Sordariomycetes</taxon>
        <taxon>Xylariomycetidae</taxon>
        <taxon>Amphisphaeriales</taxon>
        <taxon>Sporocadaceae</taxon>
        <taxon>Truncatella</taxon>
    </lineage>
</organism>
<feature type="transmembrane region" description="Helical" evidence="2">
    <location>
        <begin position="21"/>
        <end position="40"/>
    </location>
</feature>